<sequence length="76" mass="8670">MTKENKQKVIGEIIKNARTSKNLTQQKVSDDTGISRNYISDVENGRYMPSVETLLTLAQYLKIDLNLIPKMTEIQV</sequence>
<dbReference type="GO" id="GO:0003677">
    <property type="term" value="F:DNA binding"/>
    <property type="evidence" value="ECO:0007669"/>
    <property type="project" value="UniProtKB-KW"/>
</dbReference>
<protein>
    <submittedName>
        <fullName evidence="3">Helix-turn-helix transcriptional regulator</fullName>
    </submittedName>
</protein>
<dbReference type="KEGG" id="cint:HZF06_19350"/>
<dbReference type="EMBL" id="CP059378">
    <property type="protein sequence ID" value="QLY79209.1"/>
    <property type="molecule type" value="Genomic_DNA"/>
</dbReference>
<evidence type="ECO:0000259" key="2">
    <source>
        <dbReference type="PROSITE" id="PS50943"/>
    </source>
</evidence>
<dbReference type="PANTHER" id="PTHR46558:SF11">
    <property type="entry name" value="HTH-TYPE TRANSCRIPTIONAL REGULATOR XRE"/>
    <property type="match status" value="1"/>
</dbReference>
<reference evidence="3 4" key="1">
    <citation type="submission" date="2020-07" db="EMBL/GenBank/DDBJ databases">
        <title>Electron transfer.</title>
        <authorList>
            <person name="Huang L."/>
            <person name="Liu X."/>
            <person name="Zhou S."/>
        </authorList>
    </citation>
    <scope>NUCLEOTIDE SEQUENCE [LARGE SCALE GENOMIC DNA]</scope>
    <source>
        <strain evidence="3 4">Lx1</strain>
    </source>
</reference>
<evidence type="ECO:0000256" key="1">
    <source>
        <dbReference type="ARBA" id="ARBA00023125"/>
    </source>
</evidence>
<dbReference type="Gene3D" id="1.10.260.40">
    <property type="entry name" value="lambda repressor-like DNA-binding domains"/>
    <property type="match status" value="1"/>
</dbReference>
<dbReference type="RefSeq" id="WP_181601425.1">
    <property type="nucleotide sequence ID" value="NZ_CP059378.1"/>
</dbReference>
<dbReference type="PROSITE" id="PS50943">
    <property type="entry name" value="HTH_CROC1"/>
    <property type="match status" value="1"/>
</dbReference>
<evidence type="ECO:0000313" key="3">
    <source>
        <dbReference type="EMBL" id="QLY79209.1"/>
    </source>
</evidence>
<dbReference type="InterPro" id="IPR001387">
    <property type="entry name" value="Cro/C1-type_HTH"/>
</dbReference>
<dbReference type="Proteomes" id="UP000512286">
    <property type="component" value="Chromosome"/>
</dbReference>
<evidence type="ECO:0000313" key="4">
    <source>
        <dbReference type="Proteomes" id="UP000512286"/>
    </source>
</evidence>
<organism evidence="3 4">
    <name type="scientific">Clostridium intestinale</name>
    <dbReference type="NCBI Taxonomy" id="36845"/>
    <lineage>
        <taxon>Bacteria</taxon>
        <taxon>Bacillati</taxon>
        <taxon>Bacillota</taxon>
        <taxon>Clostridia</taxon>
        <taxon>Eubacteriales</taxon>
        <taxon>Clostridiaceae</taxon>
        <taxon>Clostridium</taxon>
    </lineage>
</organism>
<feature type="domain" description="HTH cro/C1-type" evidence="2">
    <location>
        <begin position="14"/>
        <end position="68"/>
    </location>
</feature>
<dbReference type="SUPFAM" id="SSF47413">
    <property type="entry name" value="lambda repressor-like DNA-binding domains"/>
    <property type="match status" value="1"/>
</dbReference>
<accession>A0A7D6VQ90</accession>
<proteinExistence type="predicted"/>
<gene>
    <name evidence="3" type="ORF">HZF06_19350</name>
</gene>
<dbReference type="AlphaFoldDB" id="A0A7D6VQ90"/>
<dbReference type="PANTHER" id="PTHR46558">
    <property type="entry name" value="TRACRIPTIONAL REGULATORY PROTEIN-RELATED-RELATED"/>
    <property type="match status" value="1"/>
</dbReference>
<dbReference type="InterPro" id="IPR010982">
    <property type="entry name" value="Lambda_DNA-bd_dom_sf"/>
</dbReference>
<dbReference type="Pfam" id="PF01381">
    <property type="entry name" value="HTH_3"/>
    <property type="match status" value="1"/>
</dbReference>
<dbReference type="SMART" id="SM00530">
    <property type="entry name" value="HTH_XRE"/>
    <property type="match status" value="1"/>
</dbReference>
<name>A0A7D6VQ90_9CLOT</name>
<keyword evidence="1" id="KW-0238">DNA-binding</keyword>
<dbReference type="CDD" id="cd00093">
    <property type="entry name" value="HTH_XRE"/>
    <property type="match status" value="1"/>
</dbReference>